<evidence type="ECO:0000313" key="8">
    <source>
        <dbReference type="EMBL" id="MCQ5153305.1"/>
    </source>
</evidence>
<proteinExistence type="inferred from homology"/>
<evidence type="ECO:0000313" key="10">
    <source>
        <dbReference type="Proteomes" id="UP001206236"/>
    </source>
</evidence>
<dbReference type="PROSITE" id="PS51918">
    <property type="entry name" value="RADICAL_SAM"/>
    <property type="match status" value="1"/>
</dbReference>
<dbReference type="InterPro" id="IPR023867">
    <property type="entry name" value="Sulphatase_maturase_rSAM"/>
</dbReference>
<dbReference type="InterPro" id="IPR007197">
    <property type="entry name" value="rSAM"/>
</dbReference>
<feature type="domain" description="Radical SAM core" evidence="7">
    <location>
        <begin position="74"/>
        <end position="293"/>
    </location>
</feature>
<dbReference type="PANTHER" id="PTHR43273:SF3">
    <property type="entry name" value="ANAEROBIC SULFATASE-MATURATING ENZYME HOMOLOG ASLB-RELATED"/>
    <property type="match status" value="1"/>
</dbReference>
<dbReference type="InterPro" id="IPR013785">
    <property type="entry name" value="Aldolase_TIM"/>
</dbReference>
<comment type="similarity">
    <text evidence="6">Belongs to the radical SAM superfamily. Anaerobic sulfatase-maturating enzyme family.</text>
</comment>
<comment type="caution">
    <text evidence="8">The sequence shown here is derived from an EMBL/GenBank/DDBJ whole genome shotgun (WGS) entry which is preliminary data.</text>
</comment>
<evidence type="ECO:0000313" key="9">
    <source>
        <dbReference type="EMBL" id="MDB8745072.1"/>
    </source>
</evidence>
<dbReference type="Pfam" id="PF13186">
    <property type="entry name" value="SPASM"/>
    <property type="match status" value="1"/>
</dbReference>
<dbReference type="CDD" id="cd01335">
    <property type="entry name" value="Radical_SAM"/>
    <property type="match status" value="1"/>
</dbReference>
<dbReference type="SUPFAM" id="SSF102114">
    <property type="entry name" value="Radical SAM enzymes"/>
    <property type="match status" value="1"/>
</dbReference>
<evidence type="ECO:0000256" key="2">
    <source>
        <dbReference type="ARBA" id="ARBA00022691"/>
    </source>
</evidence>
<comment type="cofactor">
    <cofactor evidence="1">
        <name>[4Fe-4S] cluster</name>
        <dbReference type="ChEBI" id="CHEBI:49883"/>
    </cofactor>
</comment>
<keyword evidence="2" id="KW-0949">S-adenosyl-L-methionine</keyword>
<reference evidence="9" key="2">
    <citation type="submission" date="2023-01" db="EMBL/GenBank/DDBJ databases">
        <title>Human gut microbiome strain richness.</title>
        <authorList>
            <person name="Chen-Liaw A."/>
        </authorList>
    </citation>
    <scope>NUCLEOTIDE SEQUENCE</scope>
    <source>
        <strain evidence="9">1001275st1_F4_1001275B_160808</strain>
    </source>
</reference>
<dbReference type="Pfam" id="PF04055">
    <property type="entry name" value="Radical_SAM"/>
    <property type="match status" value="1"/>
</dbReference>
<accession>A0AAW5KKZ9</accession>
<dbReference type="RefSeq" id="WP_195388699.1">
    <property type="nucleotide sequence ID" value="NZ_DAWEQM010000006.1"/>
</dbReference>
<dbReference type="GO" id="GO:0051536">
    <property type="term" value="F:iron-sulfur cluster binding"/>
    <property type="evidence" value="ECO:0007669"/>
    <property type="project" value="UniProtKB-KW"/>
</dbReference>
<dbReference type="GO" id="GO:0016491">
    <property type="term" value="F:oxidoreductase activity"/>
    <property type="evidence" value="ECO:0007669"/>
    <property type="project" value="InterPro"/>
</dbReference>
<evidence type="ECO:0000256" key="5">
    <source>
        <dbReference type="ARBA" id="ARBA00023014"/>
    </source>
</evidence>
<evidence type="ECO:0000256" key="6">
    <source>
        <dbReference type="ARBA" id="ARBA00023601"/>
    </source>
</evidence>
<evidence type="ECO:0000256" key="1">
    <source>
        <dbReference type="ARBA" id="ARBA00001966"/>
    </source>
</evidence>
<gene>
    <name evidence="8" type="ORF">NE632_08270</name>
    <name evidence="9" type="ORF">PNU62_08605</name>
</gene>
<dbReference type="PANTHER" id="PTHR43273">
    <property type="entry name" value="ANAEROBIC SULFATASE-MATURATING ENZYME HOMOLOG ASLB-RELATED"/>
    <property type="match status" value="1"/>
</dbReference>
<organism evidence="8 10">
    <name type="scientific">Ruminococcus bicirculans</name>
    <name type="common">ex Wegman et al. 2014</name>
    <dbReference type="NCBI Taxonomy" id="1160721"/>
    <lineage>
        <taxon>Bacteria</taxon>
        <taxon>Bacillati</taxon>
        <taxon>Bacillota</taxon>
        <taxon>Clostridia</taxon>
        <taxon>Eubacteriales</taxon>
        <taxon>Oscillospiraceae</taxon>
        <taxon>Ruminococcus</taxon>
    </lineage>
</organism>
<evidence type="ECO:0000259" key="7">
    <source>
        <dbReference type="PROSITE" id="PS51918"/>
    </source>
</evidence>
<keyword evidence="3" id="KW-0479">Metal-binding</keyword>
<dbReference type="GO" id="GO:0046872">
    <property type="term" value="F:metal ion binding"/>
    <property type="evidence" value="ECO:0007669"/>
    <property type="project" value="UniProtKB-KW"/>
</dbReference>
<keyword evidence="5" id="KW-0411">Iron-sulfur</keyword>
<dbReference type="Proteomes" id="UP001206236">
    <property type="component" value="Unassembled WGS sequence"/>
</dbReference>
<dbReference type="InterPro" id="IPR023885">
    <property type="entry name" value="4Fe4S-binding_SPASM_dom"/>
</dbReference>
<dbReference type="EMBL" id="JAQMLV010000010">
    <property type="protein sequence ID" value="MDB8745072.1"/>
    <property type="molecule type" value="Genomic_DNA"/>
</dbReference>
<evidence type="ECO:0000256" key="4">
    <source>
        <dbReference type="ARBA" id="ARBA00023004"/>
    </source>
</evidence>
<dbReference type="NCBIfam" id="TIGR04085">
    <property type="entry name" value="rSAM_more_4Fe4S"/>
    <property type="match status" value="1"/>
</dbReference>
<dbReference type="Proteomes" id="UP001211015">
    <property type="component" value="Unassembled WGS sequence"/>
</dbReference>
<dbReference type="EMBL" id="JANGCN010000016">
    <property type="protein sequence ID" value="MCQ5153305.1"/>
    <property type="molecule type" value="Genomic_DNA"/>
</dbReference>
<dbReference type="SFLD" id="SFLDG01386">
    <property type="entry name" value="main_SPASM_domain-containing"/>
    <property type="match status" value="1"/>
</dbReference>
<evidence type="ECO:0000256" key="3">
    <source>
        <dbReference type="ARBA" id="ARBA00022723"/>
    </source>
</evidence>
<dbReference type="Gene3D" id="3.20.20.70">
    <property type="entry name" value="Aldolase class I"/>
    <property type="match status" value="1"/>
</dbReference>
<protein>
    <submittedName>
        <fullName evidence="8">Radical SAM protein</fullName>
    </submittedName>
</protein>
<sequence length="449" mass="51842">MGTRLSINDKIIILSNNLDGRWFAILNTYKLPHCRNVAVNINCISEYVGIKLGQALVPIIEVLSKNEKKETYNELPFHHLIFNTTYKCNLSCKYCYFSANSIGESIDAKTIEHSIRKCLNYINDNAELTVLFQGGEALLEYDTIRDALERLGEQPRIKYQIQTNGTLITNDIMNFFEKHNFHVSFSLDSYVHEHNSLRSNRTQYFTDKMFDVCQMFQERNMDYGVISVVCKNNIDDLVKMFHEFVKRGIHTFAYNLLWPIGRAETENMDQSVVSTEKLVETLSAVYSEIYQYNIDCGYKPFEKFRERNLYMLWQRLFYRKLSNYMCMNTPCGAGVNTLTVDVNGEVYPCALMLPSLESGFKIGNIYTDSISSLIQKDSIIKNRDLDLIAPCVSCVYRATCSGGGCGIAFYHLEKNINAVSLYCDYYHEILSFMIEHAMIKSNIRTLKNF</sequence>
<keyword evidence="4" id="KW-0408">Iron</keyword>
<name>A0AAW5KKZ9_9FIRM</name>
<dbReference type="SFLD" id="SFLDS00029">
    <property type="entry name" value="Radical_SAM"/>
    <property type="match status" value="1"/>
</dbReference>
<dbReference type="SFLD" id="SFLDG01384">
    <property type="entry name" value="thioether_bond_formation_requi"/>
    <property type="match status" value="1"/>
</dbReference>
<reference evidence="8" key="1">
    <citation type="submission" date="2022-06" db="EMBL/GenBank/DDBJ databases">
        <title>Isolation of gut microbiota from human fecal samples.</title>
        <authorList>
            <person name="Pamer E.G."/>
            <person name="Barat B."/>
            <person name="Waligurski E."/>
            <person name="Medina S."/>
            <person name="Paddock L."/>
            <person name="Mostad J."/>
        </authorList>
    </citation>
    <scope>NUCLEOTIDE SEQUENCE</scope>
    <source>
        <strain evidence="8">DFI.5.57</strain>
    </source>
</reference>
<dbReference type="AlphaFoldDB" id="A0AAW5KKZ9"/>
<dbReference type="InterPro" id="IPR058240">
    <property type="entry name" value="rSAM_sf"/>
</dbReference>
<dbReference type="SFLD" id="SFLDG01067">
    <property type="entry name" value="SPASM/twitch_domain_containing"/>
    <property type="match status" value="1"/>
</dbReference>